<feature type="domain" description="HTH deoR-type" evidence="4">
    <location>
        <begin position="3"/>
        <end position="58"/>
    </location>
</feature>
<protein>
    <submittedName>
        <fullName evidence="5">Putative DNA-binding transcriptional regulator</fullName>
    </submittedName>
</protein>
<organism evidence="5">
    <name type="scientific">uncultured Alphaproteobacteria bacterium</name>
    <dbReference type="NCBI Taxonomy" id="91750"/>
    <lineage>
        <taxon>Bacteria</taxon>
        <taxon>Pseudomonadati</taxon>
        <taxon>Pseudomonadota</taxon>
        <taxon>Alphaproteobacteria</taxon>
        <taxon>environmental samples</taxon>
    </lineage>
</organism>
<evidence type="ECO:0000256" key="1">
    <source>
        <dbReference type="ARBA" id="ARBA00023015"/>
    </source>
</evidence>
<reference evidence="5" key="1">
    <citation type="submission" date="2016-04" db="EMBL/GenBank/DDBJ databases">
        <authorList>
            <person name="Evans L.H."/>
            <person name="Alamgir A."/>
            <person name="Owens N."/>
            <person name="Weber N.D."/>
            <person name="Virtaneva K."/>
            <person name="Barbian K."/>
            <person name="Babar A."/>
            <person name="Rosenke K."/>
        </authorList>
    </citation>
    <scope>NUCLEOTIDE SEQUENCE</scope>
    <source>
        <strain evidence="5">86</strain>
    </source>
</reference>
<dbReference type="InterPro" id="IPR014036">
    <property type="entry name" value="DeoR-like_C"/>
</dbReference>
<keyword evidence="2 5" id="KW-0238">DNA-binding</keyword>
<proteinExistence type="predicted"/>
<dbReference type="AlphaFoldDB" id="A0A212KK43"/>
<gene>
    <name evidence="5" type="primary">ygbI</name>
    <name evidence="5" type="ORF">KL86APRO_20365</name>
</gene>
<dbReference type="GO" id="GO:0003677">
    <property type="term" value="F:DNA binding"/>
    <property type="evidence" value="ECO:0007669"/>
    <property type="project" value="UniProtKB-KW"/>
</dbReference>
<dbReference type="SUPFAM" id="SSF46785">
    <property type="entry name" value="Winged helix' DNA-binding domain"/>
    <property type="match status" value="1"/>
</dbReference>
<dbReference type="InterPro" id="IPR036388">
    <property type="entry name" value="WH-like_DNA-bd_sf"/>
</dbReference>
<evidence type="ECO:0000256" key="2">
    <source>
        <dbReference type="ARBA" id="ARBA00023125"/>
    </source>
</evidence>
<evidence type="ECO:0000259" key="4">
    <source>
        <dbReference type="PROSITE" id="PS51000"/>
    </source>
</evidence>
<dbReference type="InterPro" id="IPR037171">
    <property type="entry name" value="NagB/RpiA_transferase-like"/>
</dbReference>
<dbReference type="Pfam" id="PF08220">
    <property type="entry name" value="HTH_DeoR"/>
    <property type="match status" value="1"/>
</dbReference>
<dbReference type="InterPro" id="IPR018356">
    <property type="entry name" value="Tscrpt_reg_HTH_DeoR_CS"/>
</dbReference>
<dbReference type="Gene3D" id="1.10.10.10">
    <property type="entry name" value="Winged helix-like DNA-binding domain superfamily/Winged helix DNA-binding domain"/>
    <property type="match status" value="1"/>
</dbReference>
<dbReference type="SMART" id="SM01134">
    <property type="entry name" value="DeoRC"/>
    <property type="match status" value="1"/>
</dbReference>
<evidence type="ECO:0000256" key="3">
    <source>
        <dbReference type="ARBA" id="ARBA00023163"/>
    </source>
</evidence>
<dbReference type="GO" id="GO:0003700">
    <property type="term" value="F:DNA-binding transcription factor activity"/>
    <property type="evidence" value="ECO:0007669"/>
    <property type="project" value="InterPro"/>
</dbReference>
<evidence type="ECO:0000313" key="5">
    <source>
        <dbReference type="EMBL" id="SBW11945.1"/>
    </source>
</evidence>
<accession>A0A212KK43</accession>
<dbReference type="InterPro" id="IPR036390">
    <property type="entry name" value="WH_DNA-bd_sf"/>
</dbReference>
<dbReference type="PRINTS" id="PR00037">
    <property type="entry name" value="HTHLACR"/>
</dbReference>
<dbReference type="PANTHER" id="PTHR30363:SF58">
    <property type="entry name" value="REGULATORY PROTEIN, DEOR FAMILY"/>
    <property type="match status" value="1"/>
</dbReference>
<keyword evidence="3" id="KW-0804">Transcription</keyword>
<dbReference type="Pfam" id="PF00455">
    <property type="entry name" value="DeoRC"/>
    <property type="match status" value="1"/>
</dbReference>
<dbReference type="InterPro" id="IPR050313">
    <property type="entry name" value="Carb_Metab_HTH_regulators"/>
</dbReference>
<sequence length="261" mass="27802">MIPAERQHFILACLADRDVMSIAELTERLGVSHMTVRRDIQKLEESGRVMSVSGGVKLPERIEFEPSHHVKAEICAAEKQAIGRAAAELVREGAVIYLDAGTTTLEIAHGIVDRPGLTVVTNDFVIAAYLAANSRCALYHTGGLVERTNQSCVGDATADAIGRFNFDVAFISGSSWSIAGITSPSESKRPVKRAAVRTARRAVFVTDSSKYGVIGAFNILPLDGFDAVITDAGIEASVVAAIEHLGVEVTIARADNGGRRA</sequence>
<dbReference type="PANTHER" id="PTHR30363">
    <property type="entry name" value="HTH-TYPE TRANSCRIPTIONAL REGULATOR SRLR-RELATED"/>
    <property type="match status" value="1"/>
</dbReference>
<dbReference type="EMBL" id="FLUO01000002">
    <property type="protein sequence ID" value="SBW11945.1"/>
    <property type="molecule type" value="Genomic_DNA"/>
</dbReference>
<dbReference type="PROSITE" id="PS00894">
    <property type="entry name" value="HTH_DEOR_1"/>
    <property type="match status" value="1"/>
</dbReference>
<name>A0A212KK43_9PROT</name>
<keyword evidence="1" id="KW-0805">Transcription regulation</keyword>
<dbReference type="InterPro" id="IPR001034">
    <property type="entry name" value="DeoR_HTH"/>
</dbReference>
<dbReference type="PROSITE" id="PS51000">
    <property type="entry name" value="HTH_DEOR_2"/>
    <property type="match status" value="1"/>
</dbReference>
<dbReference type="SMART" id="SM00420">
    <property type="entry name" value="HTH_DEOR"/>
    <property type="match status" value="1"/>
</dbReference>
<dbReference type="SUPFAM" id="SSF100950">
    <property type="entry name" value="NagB/RpiA/CoA transferase-like"/>
    <property type="match status" value="1"/>
</dbReference>